<accession>A0A834ZJ98</accession>
<comment type="caution">
    <text evidence="2">The sequence shown here is derived from an EMBL/GenBank/DDBJ whole genome shotgun (WGS) entry which is preliminary data.</text>
</comment>
<reference evidence="2 3" key="1">
    <citation type="submission" date="2020-04" db="EMBL/GenBank/DDBJ databases">
        <title>Plant Genome Project.</title>
        <authorList>
            <person name="Zhang R.-G."/>
        </authorList>
    </citation>
    <scope>NUCLEOTIDE SEQUENCE [LARGE SCALE GENOMIC DNA]</scope>
    <source>
        <strain evidence="2">YNK0</strain>
        <tissue evidence="2">Leaf</tissue>
    </source>
</reference>
<evidence type="ECO:0000313" key="2">
    <source>
        <dbReference type="EMBL" id="KAF8403687.1"/>
    </source>
</evidence>
<feature type="region of interest" description="Disordered" evidence="1">
    <location>
        <begin position="149"/>
        <end position="169"/>
    </location>
</feature>
<feature type="compositionally biased region" description="Polar residues" evidence="1">
    <location>
        <begin position="156"/>
        <end position="165"/>
    </location>
</feature>
<protein>
    <submittedName>
        <fullName evidence="2">Uncharacterized protein</fullName>
    </submittedName>
</protein>
<dbReference type="Proteomes" id="UP000655225">
    <property type="component" value="Unassembled WGS sequence"/>
</dbReference>
<evidence type="ECO:0000256" key="1">
    <source>
        <dbReference type="SAM" id="MobiDB-lite"/>
    </source>
</evidence>
<name>A0A834ZJ98_TETSI</name>
<gene>
    <name evidence="2" type="ORF">HHK36_011791</name>
</gene>
<organism evidence="2 3">
    <name type="scientific">Tetracentron sinense</name>
    <name type="common">Spur-leaf</name>
    <dbReference type="NCBI Taxonomy" id="13715"/>
    <lineage>
        <taxon>Eukaryota</taxon>
        <taxon>Viridiplantae</taxon>
        <taxon>Streptophyta</taxon>
        <taxon>Embryophyta</taxon>
        <taxon>Tracheophyta</taxon>
        <taxon>Spermatophyta</taxon>
        <taxon>Magnoliopsida</taxon>
        <taxon>Trochodendrales</taxon>
        <taxon>Trochodendraceae</taxon>
        <taxon>Tetracentron</taxon>
    </lineage>
</organism>
<sequence>MVEEEPPLASDETDDEELYIDADNDDSDGEALPCCSLFPDVVEAGGGVASDGGSWRCCCRRRELAGALKEPTRGGLGILDKGRGPDMGFSEWFSPWRRLLLIGLPRGTQWGLGPWWVELQGPEGGSEVGMGECRACLKLQVGGVLQKRKSQGVGTGSSDTPNSLKKPNVGNLIADTERSCPLGFAQACNALE</sequence>
<dbReference type="EMBL" id="JABCRI010000007">
    <property type="protein sequence ID" value="KAF8403687.1"/>
    <property type="molecule type" value="Genomic_DNA"/>
</dbReference>
<dbReference type="AlphaFoldDB" id="A0A834ZJ98"/>
<feature type="region of interest" description="Disordered" evidence="1">
    <location>
        <begin position="1"/>
        <end position="25"/>
    </location>
</feature>
<evidence type="ECO:0000313" key="3">
    <source>
        <dbReference type="Proteomes" id="UP000655225"/>
    </source>
</evidence>
<proteinExistence type="predicted"/>
<keyword evidence="3" id="KW-1185">Reference proteome</keyword>